<dbReference type="Proteomes" id="UP000193922">
    <property type="component" value="Unassembled WGS sequence"/>
</dbReference>
<keyword evidence="4" id="KW-1185">Reference proteome</keyword>
<dbReference type="InterPro" id="IPR041260">
    <property type="entry name" value="Sld7_C"/>
</dbReference>
<evidence type="ECO:0000313" key="4">
    <source>
        <dbReference type="Proteomes" id="UP000193922"/>
    </source>
</evidence>
<feature type="domain" description="Sld7 C-terminal" evidence="2">
    <location>
        <begin position="243"/>
        <end position="311"/>
    </location>
</feature>
<dbReference type="AlphaFoldDB" id="A0A1Y1WDI2"/>
<evidence type="ECO:0000313" key="3">
    <source>
        <dbReference type="EMBL" id="ORX71445.1"/>
    </source>
</evidence>
<organism evidence="3 4">
    <name type="scientific">Linderina pennispora</name>
    <dbReference type="NCBI Taxonomy" id="61395"/>
    <lineage>
        <taxon>Eukaryota</taxon>
        <taxon>Fungi</taxon>
        <taxon>Fungi incertae sedis</taxon>
        <taxon>Zoopagomycota</taxon>
        <taxon>Kickxellomycotina</taxon>
        <taxon>Kickxellomycetes</taxon>
        <taxon>Kickxellales</taxon>
        <taxon>Kickxellaceae</taxon>
        <taxon>Linderina</taxon>
    </lineage>
</organism>
<evidence type="ECO:0000256" key="1">
    <source>
        <dbReference type="SAM" id="MobiDB-lite"/>
    </source>
</evidence>
<protein>
    <recommendedName>
        <fullName evidence="2">Sld7 C-terminal domain-containing protein</fullName>
    </recommendedName>
</protein>
<dbReference type="OrthoDB" id="5543801at2759"/>
<dbReference type="EMBL" id="MCFD01000004">
    <property type="protein sequence ID" value="ORX71445.1"/>
    <property type="molecule type" value="Genomic_DNA"/>
</dbReference>
<evidence type="ECO:0000259" key="2">
    <source>
        <dbReference type="Pfam" id="PF18596"/>
    </source>
</evidence>
<feature type="compositionally biased region" description="Basic and acidic residues" evidence="1">
    <location>
        <begin position="236"/>
        <end position="245"/>
    </location>
</feature>
<dbReference type="RefSeq" id="XP_040744960.1">
    <property type="nucleotide sequence ID" value="XM_040885446.1"/>
</dbReference>
<proteinExistence type="predicted"/>
<accession>A0A1Y1WDI2</accession>
<feature type="region of interest" description="Disordered" evidence="1">
    <location>
        <begin position="182"/>
        <end position="245"/>
    </location>
</feature>
<sequence length="313" mass="34681">MAFSAVHRQQQQLVWQGTLDHGPGETSVTASLVNCSSKRLSRPLWPTAHSLRLLSPVAISSIPPMLLSSVHFHLFLTASDQASQRYINGLVSMLISHGPVPDAAVYVRTEGTRSSDQLDAQRQPPASPYGIVYLENGQLTLHMLSAAPSAIPADTAISDSELPSLASERKFLIWHAQQQHMREQQKLAQAKSRAVKRQPSTTTRRKPRMTLADIEQFAQGVSEPQTSPPPATATEAKPDKDVEEQNKSTAKQLIIAALKERQIFRAHKDFATLWSLIYKSCKFALRDKIGCQALSLGDLKREVEKHTAFYCPK</sequence>
<gene>
    <name evidence="3" type="ORF">DL89DRAFT_256463</name>
</gene>
<dbReference type="Pfam" id="PF18596">
    <property type="entry name" value="Sld7_C"/>
    <property type="match status" value="1"/>
</dbReference>
<name>A0A1Y1WDI2_9FUNG</name>
<reference evidence="3 4" key="1">
    <citation type="submission" date="2016-07" db="EMBL/GenBank/DDBJ databases">
        <title>Pervasive Adenine N6-methylation of Active Genes in Fungi.</title>
        <authorList>
            <consortium name="DOE Joint Genome Institute"/>
            <person name="Mondo S.J."/>
            <person name="Dannebaum R.O."/>
            <person name="Kuo R.C."/>
            <person name="Labutti K."/>
            <person name="Haridas S."/>
            <person name="Kuo A."/>
            <person name="Salamov A."/>
            <person name="Ahrendt S.R."/>
            <person name="Lipzen A."/>
            <person name="Sullivan W."/>
            <person name="Andreopoulos W.B."/>
            <person name="Clum A."/>
            <person name="Lindquist E."/>
            <person name="Daum C."/>
            <person name="Ramamoorthy G.K."/>
            <person name="Gryganskyi A."/>
            <person name="Culley D."/>
            <person name="Magnuson J.K."/>
            <person name="James T.Y."/>
            <person name="O'Malley M.A."/>
            <person name="Stajich J.E."/>
            <person name="Spatafora J.W."/>
            <person name="Visel A."/>
            <person name="Grigoriev I.V."/>
        </authorList>
    </citation>
    <scope>NUCLEOTIDE SEQUENCE [LARGE SCALE GENOMIC DNA]</scope>
    <source>
        <strain evidence="3 4">ATCC 12442</strain>
    </source>
</reference>
<dbReference type="GeneID" id="63802094"/>
<comment type="caution">
    <text evidence="3">The sequence shown here is derived from an EMBL/GenBank/DDBJ whole genome shotgun (WGS) entry which is preliminary data.</text>
</comment>